<dbReference type="EMBL" id="BMAW01020412">
    <property type="protein sequence ID" value="GFT68041.1"/>
    <property type="molecule type" value="Genomic_DNA"/>
</dbReference>
<organism evidence="1 2">
    <name type="scientific">Nephila pilipes</name>
    <name type="common">Giant wood spider</name>
    <name type="synonym">Nephila maculata</name>
    <dbReference type="NCBI Taxonomy" id="299642"/>
    <lineage>
        <taxon>Eukaryota</taxon>
        <taxon>Metazoa</taxon>
        <taxon>Ecdysozoa</taxon>
        <taxon>Arthropoda</taxon>
        <taxon>Chelicerata</taxon>
        <taxon>Arachnida</taxon>
        <taxon>Araneae</taxon>
        <taxon>Araneomorphae</taxon>
        <taxon>Entelegynae</taxon>
        <taxon>Araneoidea</taxon>
        <taxon>Nephilidae</taxon>
        <taxon>Nephila</taxon>
    </lineage>
</organism>
<sequence length="131" mass="14787">MTIPSGRRIAIPCQPIFMSHESARADYGMNSLVEGSEACECQRLEKSDNRTDRQCSTNSHARMMIEHAGKRRYSLKTLAVHDFISLMTIRSCRCCDVLWSNLRKQSERPLVVALAEDDEATLAPGPKIVFE</sequence>
<evidence type="ECO:0000313" key="1">
    <source>
        <dbReference type="EMBL" id="GFT68041.1"/>
    </source>
</evidence>
<protein>
    <submittedName>
        <fullName evidence="1">Uncharacterized protein</fullName>
    </submittedName>
</protein>
<comment type="caution">
    <text evidence="1">The sequence shown here is derived from an EMBL/GenBank/DDBJ whole genome shotgun (WGS) entry which is preliminary data.</text>
</comment>
<evidence type="ECO:0000313" key="2">
    <source>
        <dbReference type="Proteomes" id="UP000887013"/>
    </source>
</evidence>
<gene>
    <name evidence="1" type="ORF">NPIL_385831</name>
</gene>
<name>A0A8X6PH32_NEPPI</name>
<reference evidence="1" key="1">
    <citation type="submission" date="2020-08" db="EMBL/GenBank/DDBJ databases">
        <title>Multicomponent nature underlies the extraordinary mechanical properties of spider dragline silk.</title>
        <authorList>
            <person name="Kono N."/>
            <person name="Nakamura H."/>
            <person name="Mori M."/>
            <person name="Yoshida Y."/>
            <person name="Ohtoshi R."/>
            <person name="Malay A.D."/>
            <person name="Moran D.A.P."/>
            <person name="Tomita M."/>
            <person name="Numata K."/>
            <person name="Arakawa K."/>
        </authorList>
    </citation>
    <scope>NUCLEOTIDE SEQUENCE</scope>
</reference>
<dbReference type="AlphaFoldDB" id="A0A8X6PH32"/>
<accession>A0A8X6PH32</accession>
<proteinExistence type="predicted"/>
<keyword evidence="2" id="KW-1185">Reference proteome</keyword>
<dbReference type="Proteomes" id="UP000887013">
    <property type="component" value="Unassembled WGS sequence"/>
</dbReference>